<comment type="caution">
    <text evidence="1">The sequence shown here is derived from an EMBL/GenBank/DDBJ whole genome shotgun (WGS) entry which is preliminary data.</text>
</comment>
<gene>
    <name evidence="1" type="ORF">US95_C0054G0003</name>
</gene>
<evidence type="ECO:0000313" key="1">
    <source>
        <dbReference type="EMBL" id="KKQ73592.1"/>
    </source>
</evidence>
<dbReference type="EMBL" id="LBUY01000054">
    <property type="protein sequence ID" value="KKQ73592.1"/>
    <property type="molecule type" value="Genomic_DNA"/>
</dbReference>
<proteinExistence type="predicted"/>
<sequence>MDDNQKCDHVWMSSGIWDGRTPDGKRAGGQMYKCDKCGEKAQTMEQIKSKGGSVVQGTDIFGRPKKDKETDCIKTTIVN</sequence>
<dbReference type="Proteomes" id="UP000034738">
    <property type="component" value="Unassembled WGS sequence"/>
</dbReference>
<protein>
    <submittedName>
        <fullName evidence="1">Uncharacterized protein</fullName>
    </submittedName>
</protein>
<reference evidence="1 2" key="1">
    <citation type="journal article" date="2015" name="Nature">
        <title>rRNA introns, odd ribosomes, and small enigmatic genomes across a large radiation of phyla.</title>
        <authorList>
            <person name="Brown C.T."/>
            <person name="Hug L.A."/>
            <person name="Thomas B.C."/>
            <person name="Sharon I."/>
            <person name="Castelle C.J."/>
            <person name="Singh A."/>
            <person name="Wilkins M.J."/>
            <person name="Williams K.H."/>
            <person name="Banfield J.F."/>
        </authorList>
    </citation>
    <scope>NUCLEOTIDE SEQUENCE [LARGE SCALE GENOMIC DNA]</scope>
</reference>
<organism evidence="1 2">
    <name type="scientific">Candidatus Woesebacteria bacterium GW2011_GWB1_38_5</name>
    <dbReference type="NCBI Taxonomy" id="1618568"/>
    <lineage>
        <taxon>Bacteria</taxon>
        <taxon>Candidatus Woeseibacteriota</taxon>
    </lineage>
</organism>
<name>A0A0G0K497_9BACT</name>
<dbReference type="AlphaFoldDB" id="A0A0G0K497"/>
<evidence type="ECO:0000313" key="2">
    <source>
        <dbReference type="Proteomes" id="UP000034738"/>
    </source>
</evidence>
<accession>A0A0G0K497</accession>